<reference evidence="11 12" key="1">
    <citation type="submission" date="2015-02" db="EMBL/GenBank/DDBJ databases">
        <title>Draft genome sequences of ten Microbacterium spp. with emphasis on heavy metal contaminated environments.</title>
        <authorList>
            <person name="Corretto E."/>
        </authorList>
    </citation>
    <scope>NUCLEOTIDE SEQUENCE [LARGE SCALE GENOMIC DNA]</scope>
    <source>
        <strain evidence="11 12">ARN176</strain>
    </source>
</reference>
<comment type="caution">
    <text evidence="11">The sequence shown here is derived from an EMBL/GenBank/DDBJ whole genome shotgun (WGS) entry which is preliminary data.</text>
</comment>
<evidence type="ECO:0000313" key="11">
    <source>
        <dbReference type="EMBL" id="KJL37257.1"/>
    </source>
</evidence>
<feature type="transmembrane region" description="Helical" evidence="9">
    <location>
        <begin position="252"/>
        <end position="274"/>
    </location>
</feature>
<protein>
    <recommendedName>
        <fullName evidence="9">Transport permease protein</fullName>
    </recommendedName>
</protein>
<gene>
    <name evidence="11" type="primary">tagG_1</name>
    <name evidence="11" type="ORF">RS86_00088</name>
</gene>
<dbReference type="EMBL" id="JYIX01000012">
    <property type="protein sequence ID" value="KJL37257.1"/>
    <property type="molecule type" value="Genomic_DNA"/>
</dbReference>
<keyword evidence="4 9" id="KW-1003">Cell membrane</keyword>
<dbReference type="Pfam" id="PF01061">
    <property type="entry name" value="ABC2_membrane"/>
    <property type="match status" value="1"/>
</dbReference>
<feature type="transmembrane region" description="Helical" evidence="9">
    <location>
        <begin position="74"/>
        <end position="96"/>
    </location>
</feature>
<proteinExistence type="inferred from homology"/>
<keyword evidence="12" id="KW-1185">Reference proteome</keyword>
<keyword evidence="7 9" id="KW-1133">Transmembrane helix</keyword>
<keyword evidence="5" id="KW-0997">Cell inner membrane</keyword>
<feature type="domain" description="ABC transmembrane type-2" evidence="10">
    <location>
        <begin position="75"/>
        <end position="311"/>
    </location>
</feature>
<evidence type="ECO:0000256" key="1">
    <source>
        <dbReference type="ARBA" id="ARBA00004429"/>
    </source>
</evidence>
<dbReference type="PROSITE" id="PS51012">
    <property type="entry name" value="ABC_TM2"/>
    <property type="match status" value="1"/>
</dbReference>
<dbReference type="GO" id="GO:0005886">
    <property type="term" value="C:plasma membrane"/>
    <property type="evidence" value="ECO:0007669"/>
    <property type="project" value="UniProtKB-SubCell"/>
</dbReference>
<keyword evidence="3 9" id="KW-0813">Transport</keyword>
<dbReference type="PANTHER" id="PTHR30413:SF8">
    <property type="entry name" value="TRANSPORT PERMEASE PROTEIN"/>
    <property type="match status" value="1"/>
</dbReference>
<dbReference type="AlphaFoldDB" id="A0A0F0LVD5"/>
<evidence type="ECO:0000256" key="4">
    <source>
        <dbReference type="ARBA" id="ARBA00022475"/>
    </source>
</evidence>
<comment type="subcellular location">
    <subcellularLocation>
        <location evidence="1">Cell inner membrane</location>
        <topology evidence="1">Multi-pass membrane protein</topology>
    </subcellularLocation>
    <subcellularLocation>
        <location evidence="9">Cell membrane</location>
        <topology evidence="9">Multi-pass membrane protein</topology>
    </subcellularLocation>
</comment>
<sequence>MTGADPQARYGTHGSMRTLDTTERFARVAAEPFSTIDSRGLRVRGGKIREIISRRQLLSLLVRRDLQARYRDSVLGFLWTVIRPLIQFLMYFLVLGQFLRAAEGVPDFAIYLFSGLTIFGFFSDMVFGSTGSIVGNAGLVKKIYVPREVFPLASIGAAGFMFLVQLLVLIIAAIAFGALPAPVEMLWFFPSLFVVIVYGVAIGLLLAALNVYLRDIQYLTEVVMMLAMWASPIVYSWSMVRSALDRFHLPTWILEIYAANPLTIGVLGFHRAFWGAGTEADYPAHLAVRMLIAAVIGVVLLWFAHRVFNRMQGNFAQEL</sequence>
<feature type="transmembrane region" description="Helical" evidence="9">
    <location>
        <begin position="149"/>
        <end position="179"/>
    </location>
</feature>
<evidence type="ECO:0000256" key="6">
    <source>
        <dbReference type="ARBA" id="ARBA00022692"/>
    </source>
</evidence>
<feature type="transmembrane region" description="Helical" evidence="9">
    <location>
        <begin position="286"/>
        <end position="305"/>
    </location>
</feature>
<dbReference type="GO" id="GO:0015920">
    <property type="term" value="P:lipopolysaccharide transport"/>
    <property type="evidence" value="ECO:0007669"/>
    <property type="project" value="TreeGrafter"/>
</dbReference>
<dbReference type="PANTHER" id="PTHR30413">
    <property type="entry name" value="INNER MEMBRANE TRANSPORT PERMEASE"/>
    <property type="match status" value="1"/>
</dbReference>
<dbReference type="InterPro" id="IPR013525">
    <property type="entry name" value="ABC2_TM"/>
</dbReference>
<evidence type="ECO:0000256" key="2">
    <source>
        <dbReference type="ARBA" id="ARBA00007783"/>
    </source>
</evidence>
<dbReference type="InterPro" id="IPR047817">
    <property type="entry name" value="ABC2_TM_bact-type"/>
</dbReference>
<dbReference type="Proteomes" id="UP000033740">
    <property type="component" value="Unassembled WGS sequence"/>
</dbReference>
<evidence type="ECO:0000256" key="5">
    <source>
        <dbReference type="ARBA" id="ARBA00022519"/>
    </source>
</evidence>
<evidence type="ECO:0000256" key="7">
    <source>
        <dbReference type="ARBA" id="ARBA00022989"/>
    </source>
</evidence>
<evidence type="ECO:0000256" key="9">
    <source>
        <dbReference type="RuleBase" id="RU361157"/>
    </source>
</evidence>
<feature type="transmembrane region" description="Helical" evidence="9">
    <location>
        <begin position="218"/>
        <end position="240"/>
    </location>
</feature>
<evidence type="ECO:0000259" key="10">
    <source>
        <dbReference type="PROSITE" id="PS51012"/>
    </source>
</evidence>
<name>A0A0F0LVD5_9MICO</name>
<feature type="transmembrane region" description="Helical" evidence="9">
    <location>
        <begin position="185"/>
        <end position="206"/>
    </location>
</feature>
<organism evidence="11 12">
    <name type="scientific">Microbacterium azadirachtae</name>
    <dbReference type="NCBI Taxonomy" id="582680"/>
    <lineage>
        <taxon>Bacteria</taxon>
        <taxon>Bacillati</taxon>
        <taxon>Actinomycetota</taxon>
        <taxon>Actinomycetes</taxon>
        <taxon>Micrococcales</taxon>
        <taxon>Microbacteriaceae</taxon>
        <taxon>Microbacterium</taxon>
    </lineage>
</organism>
<accession>A0A0F0LVD5</accession>
<keyword evidence="6 9" id="KW-0812">Transmembrane</keyword>
<comment type="similarity">
    <text evidence="2 9">Belongs to the ABC-2 integral membrane protein family.</text>
</comment>
<keyword evidence="8 9" id="KW-0472">Membrane</keyword>
<evidence type="ECO:0000313" key="12">
    <source>
        <dbReference type="Proteomes" id="UP000033740"/>
    </source>
</evidence>
<dbReference type="PATRIC" id="fig|582680.6.peg.90"/>
<evidence type="ECO:0000256" key="3">
    <source>
        <dbReference type="ARBA" id="ARBA00022448"/>
    </source>
</evidence>
<feature type="transmembrane region" description="Helical" evidence="9">
    <location>
        <begin position="108"/>
        <end position="128"/>
    </location>
</feature>
<evidence type="ECO:0000256" key="8">
    <source>
        <dbReference type="ARBA" id="ARBA00023136"/>
    </source>
</evidence>
<dbReference type="GO" id="GO:0140359">
    <property type="term" value="F:ABC-type transporter activity"/>
    <property type="evidence" value="ECO:0007669"/>
    <property type="project" value="InterPro"/>
</dbReference>
<dbReference type="STRING" id="582680.RS86_00088"/>